<name>A0A6J4NE78_9ACTN</name>
<gene>
    <name evidence="2" type="ORF">AVDCRST_MAG06-1206</name>
</gene>
<feature type="compositionally biased region" description="Gly residues" evidence="1">
    <location>
        <begin position="1"/>
        <end position="10"/>
    </location>
</feature>
<feature type="region of interest" description="Disordered" evidence="1">
    <location>
        <begin position="87"/>
        <end position="132"/>
    </location>
</feature>
<evidence type="ECO:0000313" key="2">
    <source>
        <dbReference type="EMBL" id="CAA9384969.1"/>
    </source>
</evidence>
<organism evidence="2">
    <name type="scientific">uncultured Nocardioides sp</name>
    <dbReference type="NCBI Taxonomy" id="198441"/>
    <lineage>
        <taxon>Bacteria</taxon>
        <taxon>Bacillati</taxon>
        <taxon>Actinomycetota</taxon>
        <taxon>Actinomycetes</taxon>
        <taxon>Propionibacteriales</taxon>
        <taxon>Nocardioidaceae</taxon>
        <taxon>Nocardioides</taxon>
        <taxon>environmental samples</taxon>
    </lineage>
</organism>
<keyword evidence="2" id="KW-0808">Transferase</keyword>
<feature type="compositionally biased region" description="Basic residues" evidence="1">
    <location>
        <begin position="42"/>
        <end position="51"/>
    </location>
</feature>
<dbReference type="AlphaFoldDB" id="A0A6J4NE78"/>
<accession>A0A6J4NE78</accession>
<proteinExistence type="predicted"/>
<sequence length="143" mass="15625">SERLGAGGARGAHPPARRERRLGAGALGLLLRSGLRAGAPRARARRTPWRHGVRDRQRRHPLDVRWLVPPRLPDGRPRHRGALLVHARVEPGPGRHGVALREPGGPRGGRADRAAARCRRRGAGGARRHRGGLRREPVVEALL</sequence>
<dbReference type="GO" id="GO:0032259">
    <property type="term" value="P:methylation"/>
    <property type="evidence" value="ECO:0007669"/>
    <property type="project" value="UniProtKB-KW"/>
</dbReference>
<evidence type="ECO:0000256" key="1">
    <source>
        <dbReference type="SAM" id="MobiDB-lite"/>
    </source>
</evidence>
<keyword evidence="2" id="KW-0489">Methyltransferase</keyword>
<reference evidence="2" key="1">
    <citation type="submission" date="2020-02" db="EMBL/GenBank/DDBJ databases">
        <authorList>
            <person name="Meier V. D."/>
        </authorList>
    </citation>
    <scope>NUCLEOTIDE SEQUENCE</scope>
    <source>
        <strain evidence="2">AVDCRST_MAG06</strain>
    </source>
</reference>
<feature type="non-terminal residue" evidence="2">
    <location>
        <position position="1"/>
    </location>
</feature>
<protein>
    <submittedName>
        <fullName evidence="2">Methyltransferase type 11</fullName>
    </submittedName>
</protein>
<dbReference type="EMBL" id="CADCUP010000083">
    <property type="protein sequence ID" value="CAA9384969.1"/>
    <property type="molecule type" value="Genomic_DNA"/>
</dbReference>
<dbReference type="GO" id="GO:0008168">
    <property type="term" value="F:methyltransferase activity"/>
    <property type="evidence" value="ECO:0007669"/>
    <property type="project" value="UniProtKB-KW"/>
</dbReference>
<feature type="non-terminal residue" evidence="2">
    <location>
        <position position="143"/>
    </location>
</feature>
<feature type="region of interest" description="Disordered" evidence="1">
    <location>
        <begin position="37"/>
        <end position="57"/>
    </location>
</feature>
<feature type="region of interest" description="Disordered" evidence="1">
    <location>
        <begin position="1"/>
        <end position="20"/>
    </location>
</feature>
<feature type="compositionally biased region" description="Basic residues" evidence="1">
    <location>
        <begin position="116"/>
        <end position="132"/>
    </location>
</feature>